<reference evidence="2" key="1">
    <citation type="journal article" date="2016" name="Nat. Biotechnol.">
        <title>Sequencing wild and cultivated cassava and related species reveals extensive interspecific hybridization and genetic diversity.</title>
        <authorList>
            <person name="Bredeson J.V."/>
            <person name="Lyons J.B."/>
            <person name="Prochnik S.E."/>
            <person name="Wu G.A."/>
            <person name="Ha C.M."/>
            <person name="Edsinger-Gonzales E."/>
            <person name="Grimwood J."/>
            <person name="Schmutz J."/>
            <person name="Rabbi I.Y."/>
            <person name="Egesi C."/>
            <person name="Nauluvula P."/>
            <person name="Lebot V."/>
            <person name="Ndunguru J."/>
            <person name="Mkamilo G."/>
            <person name="Bart R.S."/>
            <person name="Setter T.L."/>
            <person name="Gleadow R.M."/>
            <person name="Kulakow P."/>
            <person name="Ferguson M.E."/>
            <person name="Rounsley S."/>
            <person name="Rokhsar D.S."/>
        </authorList>
    </citation>
    <scope>NUCLEOTIDE SEQUENCE [LARGE SCALE GENOMIC DNA]</scope>
    <source>
        <strain evidence="2">cv. AM560-2</strain>
    </source>
</reference>
<proteinExistence type="predicted"/>
<protein>
    <submittedName>
        <fullName evidence="1">Uncharacterized protein</fullName>
    </submittedName>
</protein>
<sequence>MGETERLLTISELIRRGRPFTAAFSLNSSPTISVSRPSSKPMSMSDEKPQSQPSSSGLSSKSNPIPKILAPLIGPAILIGTLLLPAETLNCPNKNCFQFSDGSSTICCDILDFSVRAVGKKIHVLAWNFIPLKHSGGGFLEIIRWNFPDSSRSSLSRCSSVDSIPIVSGSPSPPTPIADNSKARCLVHGPIESISPVTLVPCSTGASETNNLRGFIVQIRVCECKLCNSKESITILHNLAQGQHPHCFLQPLFVYFFGPSWRWHPVITKLVGNVVTLSGLKKKLVFIGKEESQLMFVTTENSVLHLPRLSNKWSPFMKNIVGKGECGAYTGVVKGVYMRGMVIELDKEVWLLLSDQLLTAPHSLRVGAIISLKNVHFVNPKFTWTQMLILGTCLKTSITVESFSPLETGCNVVYQSQSQLGKFIDSLNYSARLWVILVVSSFRKKFAGILSEKDILGSKHKEGLAQMFSNSHLPPSVTRARHGIIEELCKHSSCGCDSEAYCANLKLVAPISTFLHHCETMWMRAPLQMERNFHILHDDTQFNLVSFKGRSPSMTLRRMFRSEDIGVSLLGSLKISPSSGRLQLVDATGSIDVIVPDLPSGWKSDGFYEVIDYNLIMEGTPNFVDHPGLPVMESFSCRHIFDYTPLAREMNLTIYINFHLGNTTCSNLPFYPCVDSNYEFMELQGGRFHLICITHKYPVLQKFKGEPVITDYYTAFAEAIILPWDLFLPVKDGAVLPVNISGDWLDEPSEHFIIENYQEHLSYKKRKIDQASSQASKGSNEGECGNLSSLEIPCLATVRTAYSCNLVDSGKLCFTKSKVKVGADCKLSAQRVLLEFNSENFSKYQVLQIGSYYIINHHPEESFCIVKDCCSVNCDKVFISSRTHMWGLSFSSDEVVTHNKMSSLPSQNDYSIRCREVPLSDQVELFLRSIGNFPESSSDVCLHLSANAKVFLEVKLNEAKESHIEPLTTQEETSNDSPNVLTTMSSPNLSFGSLDFPCLFPEGNLTSVCGDVVDIHGFDCNSANVHLSCENLDDDLHMKFFQGSTNISRIHVLVDNQMVSILGSLSKHAYLVGFGPGVNATFHRILKLRVANKFKLTPVSFIVLNSIRVGNGPYSEKSFKICSTLCMSSAASSDNVSSGIISEFIQCSDCKPMRFSCRVVALHVLVLENNIKYYGVLSRAQAMPNFVDIPLVGFVLDDGSSTCCCWANGERAATLLRLHEELPLRAFVSSGCTLQCVGVDKSFTKSTMFHLERILRKNSRITVRNHGSIVDSSYQDLTVSVSSENALSTSDENLLKFIVFNSCFGTFWTVIAGVMDPNAIKQLEKEHLLELETAVLPMRNVWAMEVQYTNALVEARNMIEELISR</sequence>
<gene>
    <name evidence="1" type="ORF">MANES_05G170000v8</name>
</gene>
<comment type="caution">
    <text evidence="1">The sequence shown here is derived from an EMBL/GenBank/DDBJ whole genome shotgun (WGS) entry which is preliminary data.</text>
</comment>
<keyword evidence="2" id="KW-1185">Reference proteome</keyword>
<accession>A0ACB7HPK8</accession>
<organism evidence="1 2">
    <name type="scientific">Manihot esculenta</name>
    <name type="common">Cassava</name>
    <name type="synonym">Jatropha manihot</name>
    <dbReference type="NCBI Taxonomy" id="3983"/>
    <lineage>
        <taxon>Eukaryota</taxon>
        <taxon>Viridiplantae</taxon>
        <taxon>Streptophyta</taxon>
        <taxon>Embryophyta</taxon>
        <taxon>Tracheophyta</taxon>
        <taxon>Spermatophyta</taxon>
        <taxon>Magnoliopsida</taxon>
        <taxon>eudicotyledons</taxon>
        <taxon>Gunneridae</taxon>
        <taxon>Pentapetalae</taxon>
        <taxon>rosids</taxon>
        <taxon>fabids</taxon>
        <taxon>Malpighiales</taxon>
        <taxon>Euphorbiaceae</taxon>
        <taxon>Crotonoideae</taxon>
        <taxon>Manihoteae</taxon>
        <taxon>Manihot</taxon>
    </lineage>
</organism>
<evidence type="ECO:0000313" key="2">
    <source>
        <dbReference type="Proteomes" id="UP000091857"/>
    </source>
</evidence>
<dbReference type="Proteomes" id="UP000091857">
    <property type="component" value="Chromosome 5"/>
</dbReference>
<dbReference type="EMBL" id="CM004391">
    <property type="protein sequence ID" value="KAG8654722.1"/>
    <property type="molecule type" value="Genomic_DNA"/>
</dbReference>
<evidence type="ECO:0000313" key="1">
    <source>
        <dbReference type="EMBL" id="KAG8654722.1"/>
    </source>
</evidence>
<name>A0ACB7HPK8_MANES</name>